<comment type="caution">
    <text evidence="1">The sequence shown here is derived from an EMBL/GenBank/DDBJ whole genome shotgun (WGS) entry which is preliminary data.</text>
</comment>
<evidence type="ECO:0000313" key="1">
    <source>
        <dbReference type="EMBL" id="KYD30090.1"/>
    </source>
</evidence>
<dbReference type="Proteomes" id="UP000075424">
    <property type="component" value="Unassembled WGS sequence"/>
</dbReference>
<gene>
    <name evidence="1" type="ORF">B4109_1473</name>
</gene>
<evidence type="ECO:0000313" key="2">
    <source>
        <dbReference type="Proteomes" id="UP000075424"/>
    </source>
</evidence>
<dbReference type="PATRIC" id="fig|1422.18.peg.2923"/>
<reference evidence="1 2" key="1">
    <citation type="submission" date="2016-01" db="EMBL/GenBank/DDBJ databases">
        <title>Draft Genome Sequences of Seven Thermophilic Sporeformers Isolated from Foods.</title>
        <authorList>
            <person name="Berendsen E.M."/>
            <person name="Wells-Bennik M.H."/>
            <person name="Krawcyk A.O."/>
            <person name="De Jong A."/>
            <person name="Holsappel S."/>
            <person name="Eijlander R.T."/>
            <person name="Kuipers O.P."/>
        </authorList>
    </citation>
    <scope>NUCLEOTIDE SEQUENCE [LARGE SCALE GENOMIC DNA]</scope>
    <source>
        <strain evidence="1 2">B4109</strain>
    </source>
</reference>
<organism evidence="1 2">
    <name type="scientific">Geobacillus stearothermophilus</name>
    <name type="common">Bacillus stearothermophilus</name>
    <dbReference type="NCBI Taxonomy" id="1422"/>
    <lineage>
        <taxon>Bacteria</taxon>
        <taxon>Bacillati</taxon>
        <taxon>Bacillota</taxon>
        <taxon>Bacilli</taxon>
        <taxon>Bacillales</taxon>
        <taxon>Anoxybacillaceae</taxon>
        <taxon>Geobacillus</taxon>
    </lineage>
</organism>
<dbReference type="EMBL" id="LQYV01000006">
    <property type="protein sequence ID" value="KYD30090.1"/>
    <property type="molecule type" value="Genomic_DNA"/>
</dbReference>
<protein>
    <submittedName>
        <fullName evidence="1">Uncharacterized protein</fullName>
    </submittedName>
</protein>
<name>A0A150N088_GEOSE</name>
<dbReference type="AlphaFoldDB" id="A0A150N088"/>
<proteinExistence type="predicted"/>
<sequence length="42" mass="5235">MKHIHVRCMRMLQKRSFMTDVVVFLFFVSLSKDYFLLRQNRI</sequence>
<accession>A0A150N088</accession>